<comment type="similarity">
    <text evidence="2 6">Belongs to the 4-toluene sulfonate uptake permease (TSUP) (TC 2.A.102) family.</text>
</comment>
<accession>A0ABT5ZPE3</accession>
<dbReference type="EMBL" id="JARJBC010000013">
    <property type="protein sequence ID" value="MDF3291581.1"/>
    <property type="molecule type" value="Genomic_DNA"/>
</dbReference>
<comment type="subcellular location">
    <subcellularLocation>
        <location evidence="6">Cell membrane</location>
        <topology evidence="6">Multi-pass membrane protein</topology>
    </subcellularLocation>
    <subcellularLocation>
        <location evidence="1">Membrane</location>
        <topology evidence="1">Multi-pass membrane protein</topology>
    </subcellularLocation>
</comment>
<name>A0ABT5ZPE3_9ACTN</name>
<evidence type="ECO:0000256" key="2">
    <source>
        <dbReference type="ARBA" id="ARBA00009142"/>
    </source>
</evidence>
<dbReference type="PANTHER" id="PTHR43701">
    <property type="entry name" value="MEMBRANE TRANSPORTER PROTEIN MJ0441-RELATED"/>
    <property type="match status" value="1"/>
</dbReference>
<dbReference type="Pfam" id="PF01925">
    <property type="entry name" value="TauE"/>
    <property type="match status" value="1"/>
</dbReference>
<feature type="transmembrane region" description="Helical" evidence="6">
    <location>
        <begin position="43"/>
        <end position="61"/>
    </location>
</feature>
<organism evidence="7 8">
    <name type="scientific">Streptomyces silvisoli</name>
    <dbReference type="NCBI Taxonomy" id="3034235"/>
    <lineage>
        <taxon>Bacteria</taxon>
        <taxon>Bacillati</taxon>
        <taxon>Actinomycetota</taxon>
        <taxon>Actinomycetes</taxon>
        <taxon>Kitasatosporales</taxon>
        <taxon>Streptomycetaceae</taxon>
        <taxon>Streptomyces</taxon>
    </lineage>
</organism>
<keyword evidence="5 6" id="KW-0472">Membrane</keyword>
<sequence length="129" mass="12992">MTALLIGAAIGLAAGVLSGIVGIGGGVVIVPALVLLGLTAHEASGTSLAALLMPVGLLGVFEYAHRHQIKIHYAIGIAVGLTLGVAAGAYVAGRLSDPLLQRVFGVLLALLALKFLIFPATAHDAVRPR</sequence>
<evidence type="ECO:0000256" key="4">
    <source>
        <dbReference type="ARBA" id="ARBA00022989"/>
    </source>
</evidence>
<protein>
    <recommendedName>
        <fullName evidence="6">Probable membrane transporter protein</fullName>
    </recommendedName>
</protein>
<dbReference type="InterPro" id="IPR002781">
    <property type="entry name" value="TM_pro_TauE-like"/>
</dbReference>
<keyword evidence="3 6" id="KW-0812">Transmembrane</keyword>
<dbReference type="InterPro" id="IPR051598">
    <property type="entry name" value="TSUP/Inactive_protease-like"/>
</dbReference>
<comment type="caution">
    <text evidence="7">The sequence shown here is derived from an EMBL/GenBank/DDBJ whole genome shotgun (WGS) entry which is preliminary data.</text>
</comment>
<reference evidence="7 8" key="1">
    <citation type="submission" date="2023-03" db="EMBL/GenBank/DDBJ databases">
        <title>Draft genome sequence of Streptomyces sp. RB6PN23 isolated from peat swamp forest in Thailand.</title>
        <authorList>
            <person name="Klaysubun C."/>
            <person name="Duangmal K."/>
        </authorList>
    </citation>
    <scope>NUCLEOTIDE SEQUENCE [LARGE SCALE GENOMIC DNA]</scope>
    <source>
        <strain evidence="7 8">RB6PN23</strain>
    </source>
</reference>
<evidence type="ECO:0000313" key="8">
    <source>
        <dbReference type="Proteomes" id="UP001216579"/>
    </source>
</evidence>
<evidence type="ECO:0000256" key="5">
    <source>
        <dbReference type="ARBA" id="ARBA00023136"/>
    </source>
</evidence>
<keyword evidence="6" id="KW-1003">Cell membrane</keyword>
<evidence type="ECO:0000256" key="1">
    <source>
        <dbReference type="ARBA" id="ARBA00004141"/>
    </source>
</evidence>
<feature type="transmembrane region" description="Helical" evidence="6">
    <location>
        <begin position="73"/>
        <end position="93"/>
    </location>
</feature>
<dbReference type="Proteomes" id="UP001216579">
    <property type="component" value="Unassembled WGS sequence"/>
</dbReference>
<proteinExistence type="inferred from homology"/>
<evidence type="ECO:0000313" key="7">
    <source>
        <dbReference type="EMBL" id="MDF3291581.1"/>
    </source>
</evidence>
<keyword evidence="4 6" id="KW-1133">Transmembrane helix</keyword>
<feature type="transmembrane region" description="Helical" evidence="6">
    <location>
        <begin position="99"/>
        <end position="120"/>
    </location>
</feature>
<dbReference type="RefSeq" id="WP_276094761.1">
    <property type="nucleotide sequence ID" value="NZ_JARJBC010000013.1"/>
</dbReference>
<gene>
    <name evidence="7" type="ORF">P3G67_20585</name>
</gene>
<dbReference type="PANTHER" id="PTHR43701:SF2">
    <property type="entry name" value="MEMBRANE TRANSPORTER PROTEIN YJNA-RELATED"/>
    <property type="match status" value="1"/>
</dbReference>
<evidence type="ECO:0000256" key="3">
    <source>
        <dbReference type="ARBA" id="ARBA00022692"/>
    </source>
</evidence>
<keyword evidence="8" id="KW-1185">Reference proteome</keyword>
<evidence type="ECO:0000256" key="6">
    <source>
        <dbReference type="RuleBase" id="RU363041"/>
    </source>
</evidence>